<sequence>MRLKAITKLRSDYSLEYLVPVGVVAVMLVVAKITGDSAVVFPEAGALAFITLSLRPKAIVNRAYLVVLLGTFDAGLGTLLDRAVLSPYLAEPLALAIVLAELYLFESPLVPLISITMLPIVFRIGSPLYILSVFVVSGALTLISYVRERKSVGPAEGSKSLNDSAGDGKEVSKLLIFGAFFVVAMLWISISNAYLPLFFMAPPVIVSGLDWLMGRKINSRFLLRRAGLVVFSAAVGEIAYRYLGHVTGSTLAFVTVLIVLRLLKDPHPPLLAFSILPQVVHPTDPVLYVVGIFSGVAVLYLLGALALYSFEFLKRFKAKQVCLDRSIEHMEEAE</sequence>
<evidence type="ECO:0008006" key="4">
    <source>
        <dbReference type="Google" id="ProtNLM"/>
    </source>
</evidence>
<proteinExistence type="predicted"/>
<evidence type="ECO:0000313" key="3">
    <source>
        <dbReference type="Proteomes" id="UP000184295"/>
    </source>
</evidence>
<gene>
    <name evidence="2" type="ORF">SAMN02745225_01889</name>
</gene>
<dbReference type="EMBL" id="FQUL01000033">
    <property type="protein sequence ID" value="SHE88273.1"/>
    <property type="molecule type" value="Genomic_DNA"/>
</dbReference>
<organism evidence="2 3">
    <name type="scientific">Ferrithrix thermotolerans DSM 19514</name>
    <dbReference type="NCBI Taxonomy" id="1121881"/>
    <lineage>
        <taxon>Bacteria</taxon>
        <taxon>Bacillati</taxon>
        <taxon>Actinomycetota</taxon>
        <taxon>Acidimicrobiia</taxon>
        <taxon>Acidimicrobiales</taxon>
        <taxon>Acidimicrobiaceae</taxon>
        <taxon>Ferrithrix</taxon>
    </lineage>
</organism>
<dbReference type="STRING" id="1121881.SAMN02745225_01889"/>
<feature type="transmembrane region" description="Helical" evidence="1">
    <location>
        <begin position="174"/>
        <end position="190"/>
    </location>
</feature>
<reference evidence="3" key="1">
    <citation type="submission" date="2016-11" db="EMBL/GenBank/DDBJ databases">
        <authorList>
            <person name="Varghese N."/>
            <person name="Submissions S."/>
        </authorList>
    </citation>
    <scope>NUCLEOTIDE SEQUENCE [LARGE SCALE GENOMIC DNA]</scope>
    <source>
        <strain evidence="3">DSM 19514</strain>
    </source>
</reference>
<name>A0A1M4X4I8_9ACTN</name>
<feature type="transmembrane region" description="Helical" evidence="1">
    <location>
        <begin position="93"/>
        <end position="122"/>
    </location>
</feature>
<evidence type="ECO:0000256" key="1">
    <source>
        <dbReference type="SAM" id="Phobius"/>
    </source>
</evidence>
<feature type="transmembrane region" description="Helical" evidence="1">
    <location>
        <begin position="12"/>
        <end position="33"/>
    </location>
</feature>
<feature type="transmembrane region" description="Helical" evidence="1">
    <location>
        <begin position="286"/>
        <end position="310"/>
    </location>
</feature>
<accession>A0A1M4X4I8</accession>
<feature type="transmembrane region" description="Helical" evidence="1">
    <location>
        <begin position="128"/>
        <end position="146"/>
    </location>
</feature>
<keyword evidence="1" id="KW-1133">Transmembrane helix</keyword>
<evidence type="ECO:0000313" key="2">
    <source>
        <dbReference type="EMBL" id="SHE88273.1"/>
    </source>
</evidence>
<dbReference type="AlphaFoldDB" id="A0A1M4X4I8"/>
<dbReference type="Proteomes" id="UP000184295">
    <property type="component" value="Unassembled WGS sequence"/>
</dbReference>
<dbReference type="RefSeq" id="WP_072791734.1">
    <property type="nucleotide sequence ID" value="NZ_FQUL01000033.1"/>
</dbReference>
<keyword evidence="1" id="KW-0472">Membrane</keyword>
<feature type="transmembrane region" description="Helical" evidence="1">
    <location>
        <begin position="63"/>
        <end position="81"/>
    </location>
</feature>
<protein>
    <recommendedName>
        <fullName evidence="4">HPP family protein</fullName>
    </recommendedName>
</protein>
<keyword evidence="1" id="KW-0812">Transmembrane</keyword>
<keyword evidence="3" id="KW-1185">Reference proteome</keyword>
<feature type="transmembrane region" description="Helical" evidence="1">
    <location>
        <begin position="196"/>
        <end position="214"/>
    </location>
</feature>